<keyword evidence="4" id="KW-0548">Nucleotidyltransferase</keyword>
<name>A0A916JTC4_9MICO</name>
<organism evidence="4 5">
    <name type="scientific">Leucobacter soli</name>
    <dbReference type="NCBI Taxonomy" id="2812850"/>
    <lineage>
        <taxon>Bacteria</taxon>
        <taxon>Bacillati</taxon>
        <taxon>Actinomycetota</taxon>
        <taxon>Actinomycetes</taxon>
        <taxon>Micrococcales</taxon>
        <taxon>Microbacteriaceae</taxon>
        <taxon>Leucobacter</taxon>
    </lineage>
</organism>
<dbReference type="PANTHER" id="PTHR19136:SF81">
    <property type="entry name" value="MOLYBDENUM COFACTOR GUANYLYLTRANSFERASE"/>
    <property type="match status" value="1"/>
</dbReference>
<dbReference type="InterPro" id="IPR025877">
    <property type="entry name" value="MobA-like_NTP_Trfase"/>
</dbReference>
<feature type="domain" description="MobA-like NTP transferase" evidence="3">
    <location>
        <begin position="12"/>
        <end position="159"/>
    </location>
</feature>
<dbReference type="Pfam" id="PF12804">
    <property type="entry name" value="NTP_transf_3"/>
    <property type="match status" value="1"/>
</dbReference>
<dbReference type="AlphaFoldDB" id="A0A916JTC4"/>
<protein>
    <submittedName>
        <fullName evidence="4">Molybdenum cofactor guanylyltransferase</fullName>
        <ecNumber evidence="4">2.7.7.77</ecNumber>
    </submittedName>
</protein>
<dbReference type="GO" id="GO:0061603">
    <property type="term" value="F:molybdenum cofactor guanylyltransferase activity"/>
    <property type="evidence" value="ECO:0007669"/>
    <property type="project" value="UniProtKB-EC"/>
</dbReference>
<evidence type="ECO:0000256" key="2">
    <source>
        <dbReference type="SAM" id="MobiDB-lite"/>
    </source>
</evidence>
<feature type="region of interest" description="Disordered" evidence="2">
    <location>
        <begin position="196"/>
        <end position="220"/>
    </location>
</feature>
<proteinExistence type="predicted"/>
<accession>A0A916JTC4</accession>
<keyword evidence="1 4" id="KW-0808">Transferase</keyword>
<dbReference type="PANTHER" id="PTHR19136">
    <property type="entry name" value="MOLYBDENUM COFACTOR GUANYLYLTRANSFERASE"/>
    <property type="match status" value="1"/>
</dbReference>
<dbReference type="Proteomes" id="UP000693892">
    <property type="component" value="Unassembled WGS sequence"/>
</dbReference>
<evidence type="ECO:0000313" key="5">
    <source>
        <dbReference type="Proteomes" id="UP000693892"/>
    </source>
</evidence>
<keyword evidence="5" id="KW-1185">Reference proteome</keyword>
<evidence type="ECO:0000256" key="1">
    <source>
        <dbReference type="ARBA" id="ARBA00022679"/>
    </source>
</evidence>
<reference evidence="4" key="1">
    <citation type="submission" date="2021-06" db="EMBL/GenBank/DDBJ databases">
        <authorList>
            <person name="Criscuolo A."/>
        </authorList>
    </citation>
    <scope>NUCLEOTIDE SEQUENCE</scope>
    <source>
        <strain evidence="4">CIP111803</strain>
    </source>
</reference>
<dbReference type="EMBL" id="CAJVAP010000003">
    <property type="protein sequence ID" value="CAG7599588.1"/>
    <property type="molecule type" value="Genomic_DNA"/>
</dbReference>
<evidence type="ECO:0000313" key="4">
    <source>
        <dbReference type="EMBL" id="CAG7599588.1"/>
    </source>
</evidence>
<comment type="caution">
    <text evidence="4">The sequence shown here is derived from an EMBL/GenBank/DDBJ whole genome shotgun (WGS) entry which is preliminary data.</text>
</comment>
<gene>
    <name evidence="4" type="primary">mobA_1</name>
    <name evidence="4" type="ORF">LEUCIP111803_00308</name>
</gene>
<sequence>MTVSGRSEPLAAIVLAGGRGSRMGGRDKAGLRLAGERMVDRVVAAARRAGADPVVVAGPAHAAPEGCLVAREDPPFSGPLAALAAALDALPPATSAWHGGSVLLLSCDLVRPAAVVARLREAAIQEDADATVLRDPDGREQWLAGCYRLRELRAGVAALGSETADRPLRLAFGGLRVGYRSAEAALIADVDTPEDLERARAAGAPEGEAAESDSEGDRRQ</sequence>
<dbReference type="EC" id="2.7.7.77" evidence="4"/>
<evidence type="ECO:0000259" key="3">
    <source>
        <dbReference type="Pfam" id="PF12804"/>
    </source>
</evidence>